<dbReference type="GO" id="GO:0005829">
    <property type="term" value="C:cytosol"/>
    <property type="evidence" value="ECO:0007669"/>
    <property type="project" value="TreeGrafter"/>
</dbReference>
<protein>
    <recommendedName>
        <fullName evidence="3">Ribosome maturation factor RimP</fullName>
    </recommendedName>
</protein>
<dbReference type="Pfam" id="PF02576">
    <property type="entry name" value="RimP_N"/>
    <property type="match status" value="1"/>
</dbReference>
<comment type="similarity">
    <text evidence="3">Belongs to the RimP family.</text>
</comment>
<accession>A0A5C4U5A8</accession>
<feature type="domain" description="Ribosome maturation factor RimP N-terminal" evidence="4">
    <location>
        <begin position="12"/>
        <end position="89"/>
    </location>
</feature>
<dbReference type="PANTHER" id="PTHR33867:SF1">
    <property type="entry name" value="RIBOSOME MATURATION FACTOR RIMP"/>
    <property type="match status" value="1"/>
</dbReference>
<comment type="subcellular location">
    <subcellularLocation>
        <location evidence="3">Cytoplasm</location>
    </subcellularLocation>
</comment>
<sequence>MAFPTNEQLRELVAPVVASHGMDIEAIKASPAGKKSKVEIKVDADERPTLDTLELVSADISAAFDAAEEQGSANFGAGYTLEVSTPGVDTPLTHPRHWRRNRHRKVRIDGATYRIGALNPEETSVVLIGAKQSVQTHSVSSEQKAVVDIEFNQAPDSELKLTAMTYDEALEWGEDNK</sequence>
<dbReference type="EMBL" id="VDHJ01000003">
    <property type="protein sequence ID" value="TNL99268.1"/>
    <property type="molecule type" value="Genomic_DNA"/>
</dbReference>
<dbReference type="HAMAP" id="MF_01077">
    <property type="entry name" value="RimP"/>
    <property type="match status" value="1"/>
</dbReference>
<dbReference type="InterPro" id="IPR035956">
    <property type="entry name" value="RimP_N_sf"/>
</dbReference>
<name>A0A5C4U5A8_9CORY</name>
<comment type="caution">
    <text evidence="5">The sequence shown here is derived from an EMBL/GenBank/DDBJ whole genome shotgun (WGS) entry which is preliminary data.</text>
</comment>
<dbReference type="GO" id="GO:0000028">
    <property type="term" value="P:ribosomal small subunit assembly"/>
    <property type="evidence" value="ECO:0007669"/>
    <property type="project" value="TreeGrafter"/>
</dbReference>
<dbReference type="InterPro" id="IPR003728">
    <property type="entry name" value="Ribosome_maturation_RimP"/>
</dbReference>
<organism evidence="5 6">
    <name type="scientific">Corynebacterium tapiri</name>
    <dbReference type="NCBI Taxonomy" id="1448266"/>
    <lineage>
        <taxon>Bacteria</taxon>
        <taxon>Bacillati</taxon>
        <taxon>Actinomycetota</taxon>
        <taxon>Actinomycetes</taxon>
        <taxon>Mycobacteriales</taxon>
        <taxon>Corynebacteriaceae</taxon>
        <taxon>Corynebacterium</taxon>
    </lineage>
</organism>
<keyword evidence="6" id="KW-1185">Reference proteome</keyword>
<dbReference type="GO" id="GO:0006412">
    <property type="term" value="P:translation"/>
    <property type="evidence" value="ECO:0007669"/>
    <property type="project" value="TreeGrafter"/>
</dbReference>
<evidence type="ECO:0000313" key="6">
    <source>
        <dbReference type="Proteomes" id="UP000312032"/>
    </source>
</evidence>
<dbReference type="PANTHER" id="PTHR33867">
    <property type="entry name" value="RIBOSOME MATURATION FACTOR RIMP"/>
    <property type="match status" value="1"/>
</dbReference>
<dbReference type="Gene3D" id="3.30.300.70">
    <property type="entry name" value="RimP-like superfamily, N-terminal"/>
    <property type="match status" value="1"/>
</dbReference>
<dbReference type="OrthoDB" id="9805006at2"/>
<dbReference type="AlphaFoldDB" id="A0A5C4U5A8"/>
<dbReference type="SUPFAM" id="SSF75420">
    <property type="entry name" value="YhbC-like, N-terminal domain"/>
    <property type="match status" value="1"/>
</dbReference>
<comment type="function">
    <text evidence="3">Required for maturation of 30S ribosomal subunits.</text>
</comment>
<evidence type="ECO:0000313" key="5">
    <source>
        <dbReference type="EMBL" id="TNL99268.1"/>
    </source>
</evidence>
<keyword evidence="1 3" id="KW-0963">Cytoplasm</keyword>
<dbReference type="InterPro" id="IPR028989">
    <property type="entry name" value="RimP_N"/>
</dbReference>
<evidence type="ECO:0000259" key="4">
    <source>
        <dbReference type="Pfam" id="PF02576"/>
    </source>
</evidence>
<proteinExistence type="inferred from homology"/>
<dbReference type="RefSeq" id="WP_139464917.1">
    <property type="nucleotide sequence ID" value="NZ_VDHJ01000003.1"/>
</dbReference>
<keyword evidence="2 3" id="KW-0690">Ribosome biogenesis</keyword>
<evidence type="ECO:0000256" key="1">
    <source>
        <dbReference type="ARBA" id="ARBA00022490"/>
    </source>
</evidence>
<reference evidence="5 6" key="1">
    <citation type="submission" date="2019-06" db="EMBL/GenBank/DDBJ databases">
        <authorList>
            <person name="Li J."/>
        </authorList>
    </citation>
    <scope>NUCLEOTIDE SEQUENCE [LARGE SCALE GENOMIC DNA]</scope>
    <source>
        <strain evidence="5 6">LMG 28165</strain>
    </source>
</reference>
<dbReference type="NCBIfam" id="NF000930">
    <property type="entry name" value="PRK00092.2-2"/>
    <property type="match status" value="1"/>
</dbReference>
<gene>
    <name evidence="3 5" type="primary">rimP</name>
    <name evidence="5" type="ORF">FHE74_02625</name>
</gene>
<evidence type="ECO:0000256" key="2">
    <source>
        <dbReference type="ARBA" id="ARBA00022517"/>
    </source>
</evidence>
<dbReference type="Proteomes" id="UP000312032">
    <property type="component" value="Unassembled WGS sequence"/>
</dbReference>
<evidence type="ECO:0000256" key="3">
    <source>
        <dbReference type="HAMAP-Rule" id="MF_01077"/>
    </source>
</evidence>